<dbReference type="eggNOG" id="COG2050">
    <property type="taxonomic scope" value="Bacteria"/>
</dbReference>
<evidence type="ECO:0000313" key="5">
    <source>
        <dbReference type="Proteomes" id="UP000006697"/>
    </source>
</evidence>
<evidence type="ECO:0000256" key="1">
    <source>
        <dbReference type="ARBA" id="ARBA00008324"/>
    </source>
</evidence>
<dbReference type="HOGENOM" id="CLU_089876_3_2_4"/>
<name>A4G4X6_HERAR</name>
<organism evidence="4 5">
    <name type="scientific">Herminiimonas arsenicoxydans</name>
    <dbReference type="NCBI Taxonomy" id="204773"/>
    <lineage>
        <taxon>Bacteria</taxon>
        <taxon>Pseudomonadati</taxon>
        <taxon>Pseudomonadota</taxon>
        <taxon>Betaproteobacteria</taxon>
        <taxon>Burkholderiales</taxon>
        <taxon>Oxalobacteraceae</taxon>
        <taxon>Herminiimonas</taxon>
    </lineage>
</organism>
<keyword evidence="5" id="KW-1185">Reference proteome</keyword>
<dbReference type="STRING" id="204773.HEAR1391"/>
<dbReference type="InterPro" id="IPR003736">
    <property type="entry name" value="PAAI_dom"/>
</dbReference>
<dbReference type="AlphaFoldDB" id="A4G4X6"/>
<dbReference type="KEGG" id="har:HEAR1391"/>
<evidence type="ECO:0000313" key="4">
    <source>
        <dbReference type="EMBL" id="CAL61563.1"/>
    </source>
</evidence>
<evidence type="ECO:0000256" key="2">
    <source>
        <dbReference type="ARBA" id="ARBA00022801"/>
    </source>
</evidence>
<dbReference type="OrthoDB" id="4717506at2"/>
<dbReference type="GO" id="GO:0047617">
    <property type="term" value="F:fatty acyl-CoA hydrolase activity"/>
    <property type="evidence" value="ECO:0007669"/>
    <property type="project" value="InterPro"/>
</dbReference>
<dbReference type="CDD" id="cd03443">
    <property type="entry name" value="PaaI_thioesterase"/>
    <property type="match status" value="1"/>
</dbReference>
<dbReference type="NCBIfam" id="TIGR00369">
    <property type="entry name" value="unchar_dom_1"/>
    <property type="match status" value="1"/>
</dbReference>
<keyword evidence="2" id="KW-0378">Hydrolase</keyword>
<dbReference type="PANTHER" id="PTHR21660:SF1">
    <property type="entry name" value="ACYL-COENZYME A THIOESTERASE 13"/>
    <property type="match status" value="1"/>
</dbReference>
<protein>
    <submittedName>
        <fullName evidence="4">Phenylacetic acid degradation thioesterase</fullName>
    </submittedName>
</protein>
<dbReference type="Gene3D" id="3.10.129.10">
    <property type="entry name" value="Hotdog Thioesterase"/>
    <property type="match status" value="1"/>
</dbReference>
<accession>A4G4X6</accession>
<sequence>MTNSSHNPAANAASPQIPFLQELGIHTVESGAGQAQVELILQAHHLNGWQVAHGGVIMTMLDNVMSLAGRSMAPDIRGGVTIEMKTSFMQPGGTTGCRLLAKGRVLHASTSIYFCEGELWNGDKMVAKASGTFKFIRRTDVAKKITPA</sequence>
<dbReference type="EMBL" id="CU207211">
    <property type="protein sequence ID" value="CAL61563.1"/>
    <property type="molecule type" value="Genomic_DNA"/>
</dbReference>
<dbReference type="InterPro" id="IPR029069">
    <property type="entry name" value="HotDog_dom_sf"/>
</dbReference>
<dbReference type="PANTHER" id="PTHR21660">
    <property type="entry name" value="THIOESTERASE SUPERFAMILY MEMBER-RELATED"/>
    <property type="match status" value="1"/>
</dbReference>
<proteinExistence type="inferred from homology"/>
<gene>
    <name evidence="4" type="ordered locus">HEAR1391</name>
</gene>
<dbReference type="InterPro" id="IPR006683">
    <property type="entry name" value="Thioestr_dom"/>
</dbReference>
<feature type="domain" description="Thioesterase" evidence="3">
    <location>
        <begin position="51"/>
        <end position="126"/>
    </location>
</feature>
<evidence type="ECO:0000259" key="3">
    <source>
        <dbReference type="Pfam" id="PF03061"/>
    </source>
</evidence>
<dbReference type="Pfam" id="PF03061">
    <property type="entry name" value="4HBT"/>
    <property type="match status" value="1"/>
</dbReference>
<dbReference type="InterPro" id="IPR039298">
    <property type="entry name" value="ACOT13"/>
</dbReference>
<dbReference type="SUPFAM" id="SSF54637">
    <property type="entry name" value="Thioesterase/thiol ester dehydrase-isomerase"/>
    <property type="match status" value="1"/>
</dbReference>
<reference evidence="4 5" key="1">
    <citation type="journal article" date="2007" name="PLoS Genet.">
        <title>A tale of two oxidation states: bacterial colonization of arsenic-rich environments.</title>
        <authorList>
            <person name="Muller D."/>
            <person name="Medigue C."/>
            <person name="Koechler S."/>
            <person name="Barbe V."/>
            <person name="Barakat M."/>
            <person name="Talla E."/>
            <person name="Bonnefoy V."/>
            <person name="Krin E."/>
            <person name="Arsene-Ploetze F."/>
            <person name="Carapito C."/>
            <person name="Chandler M."/>
            <person name="Cournoyer B."/>
            <person name="Cruveiller S."/>
            <person name="Dossat C."/>
            <person name="Duval S."/>
            <person name="Heymann M."/>
            <person name="Leize E."/>
            <person name="Lieutaud A."/>
            <person name="Lievremont D."/>
            <person name="Makita Y."/>
            <person name="Mangenot S."/>
            <person name="Nitschke W."/>
            <person name="Ortet P."/>
            <person name="Perdrial N."/>
            <person name="Schoepp B."/>
            <person name="Siguier N."/>
            <person name="Simeonova D.D."/>
            <person name="Rouy Z."/>
            <person name="Segurens B."/>
            <person name="Turlin E."/>
            <person name="Vallenet D."/>
            <person name="Van Dorsselaer A."/>
            <person name="Weiss S."/>
            <person name="Weissenbach J."/>
            <person name="Lett M.C."/>
            <person name="Danchin A."/>
            <person name="Bertin P.N."/>
        </authorList>
    </citation>
    <scope>NUCLEOTIDE SEQUENCE [LARGE SCALE GENOMIC DNA]</scope>
    <source>
        <strain evidence="5">ULPAs1</strain>
    </source>
</reference>
<dbReference type="Proteomes" id="UP000006697">
    <property type="component" value="Chromosome"/>
</dbReference>
<comment type="similarity">
    <text evidence="1">Belongs to the thioesterase PaaI family.</text>
</comment>